<comment type="similarity">
    <text evidence="1">Belongs to the bacterial ribosomal protein bL35 family.</text>
</comment>
<feature type="region of interest" description="Disordered" evidence="4">
    <location>
        <begin position="23"/>
        <end position="61"/>
    </location>
</feature>
<reference evidence="6" key="1">
    <citation type="submission" date="2017-09" db="EMBL/GenBank/DDBJ databases">
        <title>Depth-based differentiation of microbial function through sediment-hosted aquifers and enrichment of novel symbionts in the deep terrestrial subsurface.</title>
        <authorList>
            <person name="Probst A.J."/>
            <person name="Ladd B."/>
            <person name="Jarett J.K."/>
            <person name="Geller-Mcgrath D.E."/>
            <person name="Sieber C.M.K."/>
            <person name="Emerson J.B."/>
            <person name="Anantharaman K."/>
            <person name="Thomas B.C."/>
            <person name="Malmstrom R."/>
            <person name="Stieglmeier M."/>
            <person name="Klingl A."/>
            <person name="Woyke T."/>
            <person name="Ryan C.M."/>
            <person name="Banfield J.F."/>
        </authorList>
    </citation>
    <scope>NUCLEOTIDE SEQUENCE [LARGE SCALE GENOMIC DNA]</scope>
</reference>
<dbReference type="InterPro" id="IPR037229">
    <property type="entry name" value="Ribosomal_bL35_sf"/>
</dbReference>
<keyword evidence="2 5" id="KW-0689">Ribosomal protein</keyword>
<feature type="compositionally biased region" description="Basic and acidic residues" evidence="4">
    <location>
        <begin position="48"/>
        <end position="61"/>
    </location>
</feature>
<dbReference type="Proteomes" id="UP000229615">
    <property type="component" value="Unassembled WGS sequence"/>
</dbReference>
<proteinExistence type="inferred from homology"/>
<evidence type="ECO:0000256" key="2">
    <source>
        <dbReference type="ARBA" id="ARBA00022980"/>
    </source>
</evidence>
<evidence type="ECO:0000313" key="6">
    <source>
        <dbReference type="Proteomes" id="UP000229615"/>
    </source>
</evidence>
<dbReference type="GO" id="GO:0006412">
    <property type="term" value="P:translation"/>
    <property type="evidence" value="ECO:0007669"/>
    <property type="project" value="InterPro"/>
</dbReference>
<sequence length="61" mass="7198">MMKDTIKKRFKVTKTGKVLRRKMGTGHFRSKKSQKSKHSMKKRTSLHASDRRALRQEGVRI</sequence>
<keyword evidence="3" id="KW-0687">Ribonucleoprotein</keyword>
<organism evidence="5 6">
    <name type="scientific">Candidatus Harrisonbacteria bacterium CG10_big_fil_rev_8_21_14_0_10_44_23</name>
    <dbReference type="NCBI Taxonomy" id="1974585"/>
    <lineage>
        <taxon>Bacteria</taxon>
        <taxon>Candidatus Harrisoniibacteriota</taxon>
    </lineage>
</organism>
<dbReference type="GO" id="GO:1990904">
    <property type="term" value="C:ribonucleoprotein complex"/>
    <property type="evidence" value="ECO:0007669"/>
    <property type="project" value="UniProtKB-KW"/>
</dbReference>
<dbReference type="InterPro" id="IPR021137">
    <property type="entry name" value="Ribosomal_bL35-like"/>
</dbReference>
<feature type="compositionally biased region" description="Basic residues" evidence="4">
    <location>
        <begin position="23"/>
        <end position="45"/>
    </location>
</feature>
<name>A0A2H0UQE7_9BACT</name>
<dbReference type="GO" id="GO:0005840">
    <property type="term" value="C:ribosome"/>
    <property type="evidence" value="ECO:0007669"/>
    <property type="project" value="UniProtKB-KW"/>
</dbReference>
<comment type="caution">
    <text evidence="5">The sequence shown here is derived from an EMBL/GenBank/DDBJ whole genome shotgun (WGS) entry which is preliminary data.</text>
</comment>
<dbReference type="EMBL" id="PFBB01000014">
    <property type="protein sequence ID" value="PIR88598.1"/>
    <property type="molecule type" value="Genomic_DNA"/>
</dbReference>
<gene>
    <name evidence="5" type="ORF">COU09_01275</name>
</gene>
<evidence type="ECO:0000256" key="3">
    <source>
        <dbReference type="ARBA" id="ARBA00023274"/>
    </source>
</evidence>
<dbReference type="GO" id="GO:0003735">
    <property type="term" value="F:structural constituent of ribosome"/>
    <property type="evidence" value="ECO:0007669"/>
    <property type="project" value="InterPro"/>
</dbReference>
<dbReference type="AlphaFoldDB" id="A0A2H0UQE7"/>
<accession>A0A2H0UQE7</accession>
<dbReference type="SUPFAM" id="SSF143034">
    <property type="entry name" value="L35p-like"/>
    <property type="match status" value="1"/>
</dbReference>
<protein>
    <submittedName>
        <fullName evidence="5">50S ribosomal protein L35</fullName>
    </submittedName>
</protein>
<evidence type="ECO:0000313" key="5">
    <source>
        <dbReference type="EMBL" id="PIR88598.1"/>
    </source>
</evidence>
<evidence type="ECO:0000256" key="4">
    <source>
        <dbReference type="SAM" id="MobiDB-lite"/>
    </source>
</evidence>
<dbReference type="Gene3D" id="4.10.410.60">
    <property type="match status" value="1"/>
</dbReference>
<evidence type="ECO:0000256" key="1">
    <source>
        <dbReference type="ARBA" id="ARBA00006598"/>
    </source>
</evidence>
<dbReference type="Pfam" id="PF01632">
    <property type="entry name" value="Ribosomal_L35p"/>
    <property type="match status" value="1"/>
</dbReference>